<reference evidence="6 7" key="1">
    <citation type="submission" date="2014-02" db="EMBL/GenBank/DDBJ databases">
        <title>Draft genome of Erwinia mallotivora strain BT-MARDI, a papaya dieback pathogen.</title>
        <authorList>
            <person name="Redzuan R."/>
            <person name="Abu Bakar N."/>
            <person name="Badrun R."/>
            <person name="Mohd Raih M.F."/>
            <person name="Rozano L."/>
            <person name="Mat Amin N."/>
        </authorList>
    </citation>
    <scope>NUCLEOTIDE SEQUENCE [LARGE SCALE GENOMIC DNA]</scope>
    <source>
        <strain evidence="6 7">BT-MARDI</strain>
    </source>
</reference>
<keyword evidence="7" id="KW-1185">Reference proteome</keyword>
<dbReference type="SUPFAM" id="SSF143800">
    <property type="entry name" value="L28p-like"/>
    <property type="match status" value="1"/>
</dbReference>
<dbReference type="GO" id="GO:0006412">
    <property type="term" value="P:translation"/>
    <property type="evidence" value="ECO:0007669"/>
    <property type="project" value="UniProtKB-UniRule"/>
</dbReference>
<dbReference type="GO" id="GO:0005840">
    <property type="term" value="C:ribosome"/>
    <property type="evidence" value="ECO:0007669"/>
    <property type="project" value="UniProtKB-KW"/>
</dbReference>
<dbReference type="GO" id="GO:1990904">
    <property type="term" value="C:ribonucleoprotein complex"/>
    <property type="evidence" value="ECO:0007669"/>
    <property type="project" value="UniProtKB-KW"/>
</dbReference>
<dbReference type="InterPro" id="IPR042105">
    <property type="entry name" value="Ribosomal_bL31_sf"/>
</dbReference>
<dbReference type="Pfam" id="PF01197">
    <property type="entry name" value="Ribosomal_L31"/>
    <property type="match status" value="1"/>
</dbReference>
<evidence type="ECO:0000256" key="1">
    <source>
        <dbReference type="ARBA" id="ARBA00008196"/>
    </source>
</evidence>
<evidence type="ECO:0000313" key="7">
    <source>
        <dbReference type="Proteomes" id="UP000019918"/>
    </source>
</evidence>
<keyword evidence="4 5" id="KW-0687">Ribonucleoprotein</keyword>
<dbReference type="RefSeq" id="WP_034933430.1">
    <property type="nucleotide sequence ID" value="NZ_JFHN01000018.1"/>
</dbReference>
<evidence type="ECO:0000256" key="3">
    <source>
        <dbReference type="ARBA" id="ARBA00022980"/>
    </source>
</evidence>
<dbReference type="Gene3D" id="4.10.830.30">
    <property type="entry name" value="Ribosomal protein L31"/>
    <property type="match status" value="1"/>
</dbReference>
<sequence length="85" mass="9607">MKQGIHPGYRTVAFHDTSADTYFIVGSTIKTERTVELNGKVLPYVALDVSSASHPYYTGKQKEFTKEGSAHRFNQRFGRFFTSAK</sequence>
<dbReference type="OrthoDB" id="9803251at2"/>
<dbReference type="NCBIfam" id="TIGR00105">
    <property type="entry name" value="L31"/>
    <property type="match status" value="1"/>
</dbReference>
<evidence type="ECO:0000313" key="6">
    <source>
        <dbReference type="EMBL" id="EXU76970.1"/>
    </source>
</evidence>
<comment type="subunit">
    <text evidence="2 5">Part of the 50S ribosomal subunit.</text>
</comment>
<dbReference type="InterPro" id="IPR027493">
    <property type="entry name" value="Ribosomal_bL31_B"/>
</dbReference>
<dbReference type="NCBIfam" id="NF002462">
    <property type="entry name" value="PRK01678.1"/>
    <property type="match status" value="1"/>
</dbReference>
<dbReference type="HAMAP" id="MF_00502">
    <property type="entry name" value="Ribosomal_bL31_2"/>
    <property type="match status" value="1"/>
</dbReference>
<dbReference type="InterPro" id="IPR002150">
    <property type="entry name" value="Ribosomal_bL31"/>
</dbReference>
<dbReference type="PATRIC" id="fig|69222.5.peg.256"/>
<dbReference type="PANTHER" id="PTHR33280">
    <property type="entry name" value="50S RIBOSOMAL PROTEIN L31, CHLOROPLASTIC"/>
    <property type="match status" value="1"/>
</dbReference>
<dbReference type="AlphaFoldDB" id="A0A014NSX9"/>
<name>A0A014NSX9_9GAMM</name>
<dbReference type="InterPro" id="IPR034704">
    <property type="entry name" value="Ribosomal_bL28/bL31-like_sf"/>
</dbReference>
<evidence type="ECO:0000256" key="2">
    <source>
        <dbReference type="ARBA" id="ARBA00011838"/>
    </source>
</evidence>
<comment type="caution">
    <text evidence="6">The sequence shown here is derived from an EMBL/GenBank/DDBJ whole genome shotgun (WGS) entry which is preliminary data.</text>
</comment>
<protein>
    <recommendedName>
        <fullName evidence="5">Large ribosomal subunit protein bL31B</fullName>
    </recommendedName>
</protein>
<accession>A0A014NSX9</accession>
<dbReference type="PANTHER" id="PTHR33280:SF1">
    <property type="entry name" value="LARGE RIBOSOMAL SUBUNIT PROTEIN BL31C"/>
    <property type="match status" value="1"/>
</dbReference>
<evidence type="ECO:0000256" key="4">
    <source>
        <dbReference type="ARBA" id="ARBA00023274"/>
    </source>
</evidence>
<dbReference type="GO" id="GO:0003735">
    <property type="term" value="F:structural constituent of ribosome"/>
    <property type="evidence" value="ECO:0007669"/>
    <property type="project" value="InterPro"/>
</dbReference>
<evidence type="ECO:0000256" key="5">
    <source>
        <dbReference type="HAMAP-Rule" id="MF_00502"/>
    </source>
</evidence>
<dbReference type="EMBL" id="JFHN01000018">
    <property type="protein sequence ID" value="EXU76970.1"/>
    <property type="molecule type" value="Genomic_DNA"/>
</dbReference>
<proteinExistence type="inferred from homology"/>
<comment type="similarity">
    <text evidence="1 5">Belongs to the bacterial ribosomal protein bL31 family. Type B subfamily.</text>
</comment>
<dbReference type="PRINTS" id="PR01249">
    <property type="entry name" value="RIBOSOMALL31"/>
</dbReference>
<dbReference type="Proteomes" id="UP000019918">
    <property type="component" value="Unassembled WGS sequence"/>
</dbReference>
<keyword evidence="3 5" id="KW-0689">Ribosomal protein</keyword>
<dbReference type="STRING" id="69222.BG55_01195"/>
<gene>
    <name evidence="5" type="primary">rpmE2</name>
    <name evidence="6" type="ORF">BG55_01195</name>
</gene>
<organism evidence="6 7">
    <name type="scientific">Erwinia mallotivora</name>
    <dbReference type="NCBI Taxonomy" id="69222"/>
    <lineage>
        <taxon>Bacteria</taxon>
        <taxon>Pseudomonadati</taxon>
        <taxon>Pseudomonadota</taxon>
        <taxon>Gammaproteobacteria</taxon>
        <taxon>Enterobacterales</taxon>
        <taxon>Erwiniaceae</taxon>
        <taxon>Erwinia</taxon>
    </lineage>
</organism>